<name>L7L9K3_9ACTN</name>
<protein>
    <submittedName>
        <fullName evidence="2">Putative hydrolase</fullName>
    </submittedName>
</protein>
<evidence type="ECO:0000259" key="1">
    <source>
        <dbReference type="Pfam" id="PF00144"/>
    </source>
</evidence>
<dbReference type="GO" id="GO:0016787">
    <property type="term" value="F:hydrolase activity"/>
    <property type="evidence" value="ECO:0007669"/>
    <property type="project" value="UniProtKB-KW"/>
</dbReference>
<sequence>MTATDPAPIGRIHAPDSLTPDLLDGLTDIGEEAGDAADAQAAQQIWSAAQHWYQAGTQPGISVCIRRRGEVIVNRAIGHARGNGPDDVARRAVGETVATEPLRTDTPVCVFSTAKAMASTVVHLLIERGELRLSDRIDDLLPGYGAHGKARTTLDHVMTHRAGVPIPTGPRPDLSRSEDSAYARDMLSNLRPVYPPGTLHVYHALTWGPLIREVVAAATGRSIRDILAAEILAPLGFEWTNFGVSPRDVARVAPSYATGPPTSGIGDALFTRVVGGTLAKTVQRANSAAFLTGVVPSSNAVSTAEELSRFAELLRLGGELDGTRVLWPATVRAATRQRRRLRPDVATGGVPLRWGTGFMLGSQRFGPFGRDAPAAFGHTGLTQIAMWADPQRDLAAAVVSTGKPSAHPEAGRYGDLLDTISTVLPRRH</sequence>
<proteinExistence type="predicted"/>
<gene>
    <name evidence="2" type="ORF">GOHSU_12_01030</name>
</gene>
<organism evidence="2 3">
    <name type="scientific">Gordonia hirsuta DSM 44140 = NBRC 16056</name>
    <dbReference type="NCBI Taxonomy" id="1121927"/>
    <lineage>
        <taxon>Bacteria</taxon>
        <taxon>Bacillati</taxon>
        <taxon>Actinomycetota</taxon>
        <taxon>Actinomycetes</taxon>
        <taxon>Mycobacteriales</taxon>
        <taxon>Gordoniaceae</taxon>
        <taxon>Gordonia</taxon>
    </lineage>
</organism>
<dbReference type="RefSeq" id="WP_005937451.1">
    <property type="nucleotide sequence ID" value="NZ_ATVK01000045.1"/>
</dbReference>
<dbReference type="PANTHER" id="PTHR43283:SF3">
    <property type="entry name" value="BETA-LACTAMASE FAMILY PROTEIN (AFU_ORTHOLOGUE AFUA_5G07500)"/>
    <property type="match status" value="1"/>
</dbReference>
<dbReference type="InterPro" id="IPR050789">
    <property type="entry name" value="Diverse_Enzym_Activities"/>
</dbReference>
<dbReference type="EMBL" id="BANT01000012">
    <property type="protein sequence ID" value="GAC56713.1"/>
    <property type="molecule type" value="Genomic_DNA"/>
</dbReference>
<reference evidence="2 3" key="1">
    <citation type="submission" date="2012-12" db="EMBL/GenBank/DDBJ databases">
        <title>Whole genome shotgun sequence of Gordonia hirsuta NBRC 16056.</title>
        <authorList>
            <person name="Isaki-Nakamura S."/>
            <person name="Hosoyama A."/>
            <person name="Tsuchikane K."/>
            <person name="Katsumata H."/>
            <person name="Baba S."/>
            <person name="Yamazaki S."/>
            <person name="Fujita N."/>
        </authorList>
    </citation>
    <scope>NUCLEOTIDE SEQUENCE [LARGE SCALE GENOMIC DNA]</scope>
    <source>
        <strain evidence="2 3">NBRC 16056</strain>
    </source>
</reference>
<evidence type="ECO:0000313" key="3">
    <source>
        <dbReference type="Proteomes" id="UP000053405"/>
    </source>
</evidence>
<dbReference type="Gene3D" id="3.40.710.10">
    <property type="entry name" value="DD-peptidase/beta-lactamase superfamily"/>
    <property type="match status" value="1"/>
</dbReference>
<dbReference type="PANTHER" id="PTHR43283">
    <property type="entry name" value="BETA-LACTAMASE-RELATED"/>
    <property type="match status" value="1"/>
</dbReference>
<keyword evidence="2" id="KW-0378">Hydrolase</keyword>
<keyword evidence="3" id="KW-1185">Reference proteome</keyword>
<dbReference type="InterPro" id="IPR001466">
    <property type="entry name" value="Beta-lactam-related"/>
</dbReference>
<dbReference type="InterPro" id="IPR012338">
    <property type="entry name" value="Beta-lactam/transpept-like"/>
</dbReference>
<dbReference type="Pfam" id="PF00144">
    <property type="entry name" value="Beta-lactamase"/>
    <property type="match status" value="1"/>
</dbReference>
<evidence type="ECO:0000313" key="2">
    <source>
        <dbReference type="EMBL" id="GAC56713.1"/>
    </source>
</evidence>
<dbReference type="Proteomes" id="UP000053405">
    <property type="component" value="Unassembled WGS sequence"/>
</dbReference>
<comment type="caution">
    <text evidence="2">The sequence shown here is derived from an EMBL/GenBank/DDBJ whole genome shotgun (WGS) entry which is preliminary data.</text>
</comment>
<dbReference type="STRING" id="1121927.GOHSU_12_01030"/>
<accession>L7L9K3</accession>
<dbReference type="SUPFAM" id="SSF56601">
    <property type="entry name" value="beta-lactamase/transpeptidase-like"/>
    <property type="match status" value="1"/>
</dbReference>
<dbReference type="eggNOG" id="COG1680">
    <property type="taxonomic scope" value="Bacteria"/>
</dbReference>
<dbReference type="AlphaFoldDB" id="L7L9K3"/>
<feature type="domain" description="Beta-lactamase-related" evidence="1">
    <location>
        <begin position="55"/>
        <end position="411"/>
    </location>
</feature>